<keyword evidence="5" id="KW-0804">Transcription</keyword>
<dbReference type="GO" id="GO:0006352">
    <property type="term" value="P:DNA-templated transcription initiation"/>
    <property type="evidence" value="ECO:0007669"/>
    <property type="project" value="EnsemblPlants"/>
</dbReference>
<sequence>MKASTSSSAFQTAESRYSQFGETKVLYGEDESRLIRSFQLCSASHYHLLLENLSILEETFTASQAIRTFNGSASLELGDVLLGDTEGQKNESPVSDDARNVIVRSGKKEERKSRRKGSLEKLNKNAILSLPVEYTPKKVGRPVISSSRKQINFKMKRSSLIKNEADIARGVKVVANLESIKASLDKDLGRAATLGSWAKAAGIDEKQLQQQLRFGWYCRDELLRSTRPLIVYIARTYRVVGVTFDDLIQAGNVGVLRGTERFDHTRGYKFSTYIQYWIRKYMSALISRHVRGILIPTSISRATSQILKARAALKKCDRVHPTDEEIAEFTGLSLKKIQSARQCARVVGSIDKKMGENLNVKFLEYTRDPSIESPEEVLMQQHMRKDICELLNGLDSRERQVLALRYGLGDHRGKSLQEIGNIFGVSREWIRKLLEPKLGNPRVDQVCSKFRDQVHSEVRVMDSSQLELDVNNMHGVLEKHISRRHVTASFCPEPVE</sequence>
<dbReference type="Gene3D" id="1.20.120.1810">
    <property type="match status" value="1"/>
</dbReference>
<evidence type="ECO:0000313" key="9">
    <source>
        <dbReference type="EnsemblPlants" id="Kaladp0011s0643.1.v1.1"/>
    </source>
</evidence>
<dbReference type="Pfam" id="PF04539">
    <property type="entry name" value="Sigma70_r3"/>
    <property type="match status" value="1"/>
</dbReference>
<dbReference type="SUPFAM" id="SSF88659">
    <property type="entry name" value="Sigma3 and sigma4 domains of RNA polymerase sigma factors"/>
    <property type="match status" value="2"/>
</dbReference>
<feature type="domain" description="RNA polymerase sigma-70 region 3" evidence="6">
    <location>
        <begin position="303"/>
        <end position="376"/>
    </location>
</feature>
<proteinExistence type="inferred from homology"/>
<evidence type="ECO:0000256" key="5">
    <source>
        <dbReference type="ARBA" id="ARBA00023163"/>
    </source>
</evidence>
<dbReference type="GO" id="GO:0016987">
    <property type="term" value="F:sigma factor activity"/>
    <property type="evidence" value="ECO:0007669"/>
    <property type="project" value="UniProtKB-KW"/>
</dbReference>
<keyword evidence="3" id="KW-0731">Sigma factor</keyword>
<evidence type="ECO:0008006" key="11">
    <source>
        <dbReference type="Google" id="ProtNLM"/>
    </source>
</evidence>
<comment type="similarity">
    <text evidence="1">Belongs to the sigma-70 factor family.</text>
</comment>
<keyword evidence="4" id="KW-0238">DNA-binding</keyword>
<protein>
    <recommendedName>
        <fullName evidence="11">Sigma factor</fullName>
    </recommendedName>
</protein>
<dbReference type="PRINTS" id="PR00046">
    <property type="entry name" value="SIGMA70FCT"/>
</dbReference>
<name>A0A7N0RI58_KALFE</name>
<dbReference type="InterPro" id="IPR013325">
    <property type="entry name" value="RNA_pol_sigma_r2"/>
</dbReference>
<evidence type="ECO:0000256" key="4">
    <source>
        <dbReference type="ARBA" id="ARBA00023125"/>
    </source>
</evidence>
<reference evidence="9" key="1">
    <citation type="submission" date="2021-01" db="UniProtKB">
        <authorList>
            <consortium name="EnsemblPlants"/>
        </authorList>
    </citation>
    <scope>IDENTIFICATION</scope>
</reference>
<dbReference type="AlphaFoldDB" id="A0A7N0RI58"/>
<accession>A0A7N0RI58</accession>
<evidence type="ECO:0000259" key="7">
    <source>
        <dbReference type="Pfam" id="PF04542"/>
    </source>
</evidence>
<dbReference type="InterPro" id="IPR007630">
    <property type="entry name" value="RNA_pol_sigma70_r4"/>
</dbReference>
<dbReference type="NCBIfam" id="TIGR02937">
    <property type="entry name" value="sigma70-ECF"/>
    <property type="match status" value="1"/>
</dbReference>
<dbReference type="Gene3D" id="1.10.10.10">
    <property type="entry name" value="Winged helix-like DNA-binding domain superfamily/Winged helix DNA-binding domain"/>
    <property type="match status" value="2"/>
</dbReference>
<dbReference type="EnsemblPlants" id="Kaladp0011s0643.1.v1.1">
    <property type="protein sequence ID" value="Kaladp0011s0643.1.v1.1"/>
    <property type="gene ID" value="Kaladp0011s0643.v1.1"/>
</dbReference>
<evidence type="ECO:0000256" key="1">
    <source>
        <dbReference type="ARBA" id="ARBA00007788"/>
    </source>
</evidence>
<keyword evidence="10" id="KW-1185">Reference proteome</keyword>
<dbReference type="InterPro" id="IPR036388">
    <property type="entry name" value="WH-like_DNA-bd_sf"/>
</dbReference>
<evidence type="ECO:0000256" key="2">
    <source>
        <dbReference type="ARBA" id="ARBA00023015"/>
    </source>
</evidence>
<dbReference type="InterPro" id="IPR007624">
    <property type="entry name" value="RNA_pol_sigma70_r3"/>
</dbReference>
<evidence type="ECO:0000259" key="8">
    <source>
        <dbReference type="Pfam" id="PF04545"/>
    </source>
</evidence>
<organism evidence="9 10">
    <name type="scientific">Kalanchoe fedtschenkoi</name>
    <name type="common">Lavender scallops</name>
    <name type="synonym">South American air plant</name>
    <dbReference type="NCBI Taxonomy" id="63787"/>
    <lineage>
        <taxon>Eukaryota</taxon>
        <taxon>Viridiplantae</taxon>
        <taxon>Streptophyta</taxon>
        <taxon>Embryophyta</taxon>
        <taxon>Tracheophyta</taxon>
        <taxon>Spermatophyta</taxon>
        <taxon>Magnoliopsida</taxon>
        <taxon>eudicotyledons</taxon>
        <taxon>Gunneridae</taxon>
        <taxon>Pentapetalae</taxon>
        <taxon>Saxifragales</taxon>
        <taxon>Crassulaceae</taxon>
        <taxon>Kalanchoe</taxon>
    </lineage>
</organism>
<dbReference type="Proteomes" id="UP000594263">
    <property type="component" value="Unplaced"/>
</dbReference>
<dbReference type="PANTHER" id="PTHR30603">
    <property type="entry name" value="RNA POLYMERASE SIGMA FACTOR RPO"/>
    <property type="match status" value="1"/>
</dbReference>
<dbReference type="Pfam" id="PF04542">
    <property type="entry name" value="Sigma70_r2"/>
    <property type="match status" value="1"/>
</dbReference>
<feature type="domain" description="RNA polymerase sigma-70 region 4" evidence="8">
    <location>
        <begin position="390"/>
        <end position="434"/>
    </location>
</feature>
<dbReference type="GO" id="GO:0071482">
    <property type="term" value="P:cellular response to light stimulus"/>
    <property type="evidence" value="ECO:0007669"/>
    <property type="project" value="EnsemblPlants"/>
</dbReference>
<dbReference type="SUPFAM" id="SSF88946">
    <property type="entry name" value="Sigma2 domain of RNA polymerase sigma factors"/>
    <property type="match status" value="1"/>
</dbReference>
<dbReference type="InterPro" id="IPR007627">
    <property type="entry name" value="RNA_pol_sigma70_r2"/>
</dbReference>
<dbReference type="CDD" id="cd06171">
    <property type="entry name" value="Sigma70_r4"/>
    <property type="match status" value="1"/>
</dbReference>
<dbReference type="InterPro" id="IPR000943">
    <property type="entry name" value="RNA_pol_sigma70"/>
</dbReference>
<dbReference type="Gramene" id="Kaladp0011s0643.1.v1.1">
    <property type="protein sequence ID" value="Kaladp0011s0643.1.v1.1"/>
    <property type="gene ID" value="Kaladp0011s0643.v1.1"/>
</dbReference>
<dbReference type="GO" id="GO:0000976">
    <property type="term" value="F:transcription cis-regulatory region binding"/>
    <property type="evidence" value="ECO:0007669"/>
    <property type="project" value="EnsemblPlants"/>
</dbReference>
<dbReference type="GO" id="GO:0009507">
    <property type="term" value="C:chloroplast"/>
    <property type="evidence" value="ECO:0007669"/>
    <property type="project" value="EnsemblPlants"/>
</dbReference>
<evidence type="ECO:0000313" key="10">
    <source>
        <dbReference type="Proteomes" id="UP000594263"/>
    </source>
</evidence>
<evidence type="ECO:0000259" key="6">
    <source>
        <dbReference type="Pfam" id="PF04539"/>
    </source>
</evidence>
<keyword evidence="2" id="KW-0805">Transcription regulation</keyword>
<dbReference type="GO" id="GO:0003899">
    <property type="term" value="F:DNA-directed RNA polymerase activity"/>
    <property type="evidence" value="ECO:0007669"/>
    <property type="project" value="EnsemblPlants"/>
</dbReference>
<dbReference type="InterPro" id="IPR014284">
    <property type="entry name" value="RNA_pol_sigma-70_dom"/>
</dbReference>
<evidence type="ECO:0000256" key="3">
    <source>
        <dbReference type="ARBA" id="ARBA00023082"/>
    </source>
</evidence>
<dbReference type="InterPro" id="IPR013324">
    <property type="entry name" value="RNA_pol_sigma_r3/r4-like"/>
</dbReference>
<dbReference type="Pfam" id="PF04545">
    <property type="entry name" value="Sigma70_r4"/>
    <property type="match status" value="1"/>
</dbReference>
<dbReference type="InterPro" id="IPR050239">
    <property type="entry name" value="Sigma-70_RNA_pol_init_factors"/>
</dbReference>
<dbReference type="PANTHER" id="PTHR30603:SF13">
    <property type="entry name" value="RNA POLYMERASE SIGMA FACTOR SIGC"/>
    <property type="match status" value="1"/>
</dbReference>
<feature type="domain" description="RNA polymerase sigma-70 region 2" evidence="7">
    <location>
        <begin position="222"/>
        <end position="288"/>
    </location>
</feature>